<evidence type="ECO:0000313" key="9">
    <source>
        <dbReference type="EMBL" id="CAH1989178.1"/>
    </source>
</evidence>
<evidence type="ECO:0000313" key="10">
    <source>
        <dbReference type="Proteomes" id="UP001152888"/>
    </source>
</evidence>
<dbReference type="GO" id="GO:0046872">
    <property type="term" value="F:metal ion binding"/>
    <property type="evidence" value="ECO:0007669"/>
    <property type="project" value="UniProtKB-KW"/>
</dbReference>
<comment type="similarity">
    <text evidence="3">Belongs to the HARBI1 family.</text>
</comment>
<evidence type="ECO:0000256" key="5">
    <source>
        <dbReference type="ARBA" id="ARBA00022723"/>
    </source>
</evidence>
<dbReference type="PANTHER" id="PTHR22930">
    <property type="match status" value="1"/>
</dbReference>
<dbReference type="InterPro" id="IPR027806">
    <property type="entry name" value="HARBI1_dom"/>
</dbReference>
<dbReference type="GO" id="GO:0016787">
    <property type="term" value="F:hydrolase activity"/>
    <property type="evidence" value="ECO:0007669"/>
    <property type="project" value="UniProtKB-KW"/>
</dbReference>
<dbReference type="Proteomes" id="UP001152888">
    <property type="component" value="Unassembled WGS sequence"/>
</dbReference>
<name>A0A9P0L765_ACAOB</name>
<keyword evidence="10" id="KW-1185">Reference proteome</keyword>
<evidence type="ECO:0000256" key="3">
    <source>
        <dbReference type="ARBA" id="ARBA00006958"/>
    </source>
</evidence>
<feature type="domain" description="DDE Tnp4" evidence="8">
    <location>
        <begin position="174"/>
        <end position="338"/>
    </location>
</feature>
<comment type="caution">
    <text evidence="9">The sequence shown here is derived from an EMBL/GenBank/DDBJ whole genome shotgun (WGS) entry which is preliminary data.</text>
</comment>
<dbReference type="AlphaFoldDB" id="A0A9P0L765"/>
<evidence type="ECO:0000256" key="6">
    <source>
        <dbReference type="ARBA" id="ARBA00022801"/>
    </source>
</evidence>
<gene>
    <name evidence="9" type="ORF">ACAOBT_LOCUS18871</name>
</gene>
<dbReference type="EMBL" id="CAKOFQ010007058">
    <property type="protein sequence ID" value="CAH1989178.1"/>
    <property type="molecule type" value="Genomic_DNA"/>
</dbReference>
<accession>A0A9P0L765</accession>
<keyword evidence="6" id="KW-0378">Hydrolase</keyword>
<comment type="subcellular location">
    <subcellularLocation>
        <location evidence="2">Nucleus</location>
    </subcellularLocation>
</comment>
<dbReference type="OrthoDB" id="1696965at2759"/>
<proteinExistence type="inferred from homology"/>
<keyword evidence="5" id="KW-0479">Metal-binding</keyword>
<evidence type="ECO:0000256" key="4">
    <source>
        <dbReference type="ARBA" id="ARBA00022722"/>
    </source>
</evidence>
<dbReference type="GO" id="GO:0005634">
    <property type="term" value="C:nucleus"/>
    <property type="evidence" value="ECO:0007669"/>
    <property type="project" value="UniProtKB-SubCell"/>
</dbReference>
<comment type="cofactor">
    <cofactor evidence="1">
        <name>a divalent metal cation</name>
        <dbReference type="ChEBI" id="CHEBI:60240"/>
    </cofactor>
</comment>
<dbReference type="Pfam" id="PF13359">
    <property type="entry name" value="DDE_Tnp_4"/>
    <property type="match status" value="1"/>
</dbReference>
<reference evidence="9" key="1">
    <citation type="submission" date="2022-03" db="EMBL/GenBank/DDBJ databases">
        <authorList>
            <person name="Sayadi A."/>
        </authorList>
    </citation>
    <scope>NUCLEOTIDE SEQUENCE</scope>
</reference>
<sequence length="394" mass="46063">MAPLSKLKRNILIDSNPYMKWKLFLEKSRRYGIHPINKRRKKFGEFHHLYVELREYPEKFFEYLRMSISTYDFLLSKVNRRLTKIMTNYRSPISADERLVVTLRYLATGLSFRSLAFAFRMGKSTVSNIVFETCQIIWEELVEEFMPIPTENCLKKVIADYFNRWKFPNCFGSIDGKHCQIRCPPNSGSHYFNYLHYFSVVLQAVADADKKFLTIEVGGRGKQSYGGTFAGSTIFNLLESNLFNVPRPTNLPNTNIELPHFLIGDEAYPLKSYLMRPYPRRGLNPKKEYFNKCLSTARKCIECAFGILCAKWRFLNKDIETLPDKACILIKCACILHNLVRDKDGDSDLHYRHISEQYQENNQPAFNGRMNNRGSSRAIEIREQLADYLFHLPT</sequence>
<evidence type="ECO:0000256" key="1">
    <source>
        <dbReference type="ARBA" id="ARBA00001968"/>
    </source>
</evidence>
<dbReference type="PANTHER" id="PTHR22930:SF269">
    <property type="entry name" value="NUCLEASE HARBI1-LIKE PROTEIN"/>
    <property type="match status" value="1"/>
</dbReference>
<keyword evidence="7" id="KW-0539">Nucleus</keyword>
<evidence type="ECO:0000259" key="8">
    <source>
        <dbReference type="Pfam" id="PF13359"/>
    </source>
</evidence>
<evidence type="ECO:0000256" key="7">
    <source>
        <dbReference type="ARBA" id="ARBA00023242"/>
    </source>
</evidence>
<organism evidence="9 10">
    <name type="scientific">Acanthoscelides obtectus</name>
    <name type="common">Bean weevil</name>
    <name type="synonym">Bruchus obtectus</name>
    <dbReference type="NCBI Taxonomy" id="200917"/>
    <lineage>
        <taxon>Eukaryota</taxon>
        <taxon>Metazoa</taxon>
        <taxon>Ecdysozoa</taxon>
        <taxon>Arthropoda</taxon>
        <taxon>Hexapoda</taxon>
        <taxon>Insecta</taxon>
        <taxon>Pterygota</taxon>
        <taxon>Neoptera</taxon>
        <taxon>Endopterygota</taxon>
        <taxon>Coleoptera</taxon>
        <taxon>Polyphaga</taxon>
        <taxon>Cucujiformia</taxon>
        <taxon>Chrysomeloidea</taxon>
        <taxon>Chrysomelidae</taxon>
        <taxon>Bruchinae</taxon>
        <taxon>Bruchini</taxon>
        <taxon>Acanthoscelides</taxon>
    </lineage>
</organism>
<keyword evidence="4" id="KW-0540">Nuclease</keyword>
<dbReference type="InterPro" id="IPR045249">
    <property type="entry name" value="HARBI1-like"/>
</dbReference>
<evidence type="ECO:0000256" key="2">
    <source>
        <dbReference type="ARBA" id="ARBA00004123"/>
    </source>
</evidence>
<dbReference type="GO" id="GO:0004518">
    <property type="term" value="F:nuclease activity"/>
    <property type="evidence" value="ECO:0007669"/>
    <property type="project" value="UniProtKB-KW"/>
</dbReference>
<protein>
    <recommendedName>
        <fullName evidence="8">DDE Tnp4 domain-containing protein</fullName>
    </recommendedName>
</protein>